<feature type="transmembrane region" description="Helical" evidence="8">
    <location>
        <begin position="397"/>
        <end position="418"/>
    </location>
</feature>
<comment type="similarity">
    <text evidence="6">Belongs to the major facilitator superfamily. Spinster (TC 2.A.1.49) family.</text>
</comment>
<feature type="domain" description="Major facilitator superfamily (MFS) profile" evidence="9">
    <location>
        <begin position="96"/>
        <end position="530"/>
    </location>
</feature>
<name>H2ZMR2_CIOSA</name>
<keyword evidence="2" id="KW-0813">Transport</keyword>
<feature type="transmembrane region" description="Helical" evidence="8">
    <location>
        <begin position="254"/>
        <end position="274"/>
    </location>
</feature>
<keyword evidence="4 8" id="KW-1133">Transmembrane helix</keyword>
<feature type="transmembrane region" description="Helical" evidence="8">
    <location>
        <begin position="223"/>
        <end position="242"/>
    </location>
</feature>
<evidence type="ECO:0000313" key="10">
    <source>
        <dbReference type="Ensembl" id="ENSCSAVP00000018878.1"/>
    </source>
</evidence>
<dbReference type="STRING" id="51511.ENSCSAVP00000018878"/>
<feature type="transmembrane region" description="Helical" evidence="8">
    <location>
        <begin position="360"/>
        <end position="381"/>
    </location>
</feature>
<feature type="region of interest" description="Disordered" evidence="7">
    <location>
        <begin position="1"/>
        <end position="71"/>
    </location>
</feature>
<dbReference type="eggNOG" id="KOG1330">
    <property type="taxonomic scope" value="Eukaryota"/>
</dbReference>
<proteinExistence type="inferred from homology"/>
<reference evidence="10" key="2">
    <citation type="submission" date="2025-08" db="UniProtKB">
        <authorList>
            <consortium name="Ensembl"/>
        </authorList>
    </citation>
    <scope>IDENTIFICATION</scope>
</reference>
<dbReference type="GO" id="GO:0022857">
    <property type="term" value="F:transmembrane transporter activity"/>
    <property type="evidence" value="ECO:0007669"/>
    <property type="project" value="InterPro"/>
</dbReference>
<dbReference type="GO" id="GO:0016020">
    <property type="term" value="C:membrane"/>
    <property type="evidence" value="ECO:0007669"/>
    <property type="project" value="UniProtKB-SubCell"/>
</dbReference>
<dbReference type="InterPro" id="IPR036259">
    <property type="entry name" value="MFS_trans_sf"/>
</dbReference>
<evidence type="ECO:0000259" key="9">
    <source>
        <dbReference type="PROSITE" id="PS50850"/>
    </source>
</evidence>
<dbReference type="CDD" id="cd17328">
    <property type="entry name" value="MFS_spinster_like"/>
    <property type="match status" value="1"/>
</dbReference>
<organism evidence="10 11">
    <name type="scientific">Ciona savignyi</name>
    <name type="common">Pacific transparent sea squirt</name>
    <dbReference type="NCBI Taxonomy" id="51511"/>
    <lineage>
        <taxon>Eukaryota</taxon>
        <taxon>Metazoa</taxon>
        <taxon>Chordata</taxon>
        <taxon>Tunicata</taxon>
        <taxon>Ascidiacea</taxon>
        <taxon>Phlebobranchia</taxon>
        <taxon>Cionidae</taxon>
        <taxon>Ciona</taxon>
    </lineage>
</organism>
<dbReference type="InterPro" id="IPR011701">
    <property type="entry name" value="MFS"/>
</dbReference>
<keyword evidence="5 8" id="KW-0472">Membrane</keyword>
<feature type="transmembrane region" description="Helical" evidence="8">
    <location>
        <begin position="316"/>
        <end position="340"/>
    </location>
</feature>
<dbReference type="OMA" id="RFTIHEP"/>
<evidence type="ECO:0000256" key="6">
    <source>
        <dbReference type="ARBA" id="ARBA00024338"/>
    </source>
</evidence>
<dbReference type="AlphaFoldDB" id="H2ZMR2"/>
<dbReference type="Proteomes" id="UP000007875">
    <property type="component" value="Unassembled WGS sequence"/>
</dbReference>
<dbReference type="PROSITE" id="PS50850">
    <property type="entry name" value="MFS"/>
    <property type="match status" value="1"/>
</dbReference>
<protein>
    <recommendedName>
        <fullName evidence="9">Major facilitator superfamily (MFS) profile domain-containing protein</fullName>
    </recommendedName>
</protein>
<dbReference type="FunCoup" id="H2ZMR2">
    <property type="interactions" value="172"/>
</dbReference>
<feature type="transmembrane region" description="Helical" evidence="8">
    <location>
        <begin position="94"/>
        <end position="121"/>
    </location>
</feature>
<keyword evidence="3 8" id="KW-0812">Transmembrane</keyword>
<dbReference type="PANTHER" id="PTHR23505">
    <property type="entry name" value="SPINSTER"/>
    <property type="match status" value="1"/>
</dbReference>
<feature type="region of interest" description="Disordered" evidence="7">
    <location>
        <begin position="649"/>
        <end position="686"/>
    </location>
</feature>
<dbReference type="Pfam" id="PF07690">
    <property type="entry name" value="MFS_1"/>
    <property type="match status" value="1"/>
</dbReference>
<feature type="transmembrane region" description="Helical" evidence="8">
    <location>
        <begin position="133"/>
        <end position="154"/>
    </location>
</feature>
<evidence type="ECO:0000256" key="2">
    <source>
        <dbReference type="ARBA" id="ARBA00022448"/>
    </source>
</evidence>
<feature type="transmembrane region" description="Helical" evidence="8">
    <location>
        <begin position="186"/>
        <end position="211"/>
    </location>
</feature>
<evidence type="ECO:0000256" key="3">
    <source>
        <dbReference type="ARBA" id="ARBA00022692"/>
    </source>
</evidence>
<feature type="compositionally biased region" description="Low complexity" evidence="7">
    <location>
        <begin position="677"/>
        <end position="686"/>
    </location>
</feature>
<evidence type="ECO:0000256" key="1">
    <source>
        <dbReference type="ARBA" id="ARBA00004141"/>
    </source>
</evidence>
<evidence type="ECO:0000256" key="8">
    <source>
        <dbReference type="SAM" id="Phobius"/>
    </source>
</evidence>
<evidence type="ECO:0000256" key="5">
    <source>
        <dbReference type="ARBA" id="ARBA00023136"/>
    </source>
</evidence>
<evidence type="ECO:0000256" key="7">
    <source>
        <dbReference type="SAM" id="MobiDB-lite"/>
    </source>
</evidence>
<evidence type="ECO:0000256" key="4">
    <source>
        <dbReference type="ARBA" id="ARBA00022989"/>
    </source>
</evidence>
<evidence type="ECO:0000313" key="11">
    <source>
        <dbReference type="Proteomes" id="UP000007875"/>
    </source>
</evidence>
<dbReference type="InterPro" id="IPR044770">
    <property type="entry name" value="MFS_spinster-like"/>
</dbReference>
<accession>H2ZMR2</accession>
<dbReference type="PANTHER" id="PTHR23505:SF79">
    <property type="entry name" value="PROTEIN SPINSTER"/>
    <property type="match status" value="1"/>
</dbReference>
<feature type="region of interest" description="Disordered" evidence="7">
    <location>
        <begin position="539"/>
        <end position="558"/>
    </location>
</feature>
<dbReference type="Gene3D" id="1.20.1250.20">
    <property type="entry name" value="MFS general substrate transporter like domains"/>
    <property type="match status" value="1"/>
</dbReference>
<dbReference type="Ensembl" id="ENSCSAVT00000019085.1">
    <property type="protein sequence ID" value="ENSCSAVP00000018878.1"/>
    <property type="gene ID" value="ENSCSAVG00000011089.1"/>
</dbReference>
<reference evidence="11" key="1">
    <citation type="submission" date="2003-08" db="EMBL/GenBank/DDBJ databases">
        <authorList>
            <person name="Birren B."/>
            <person name="Nusbaum C."/>
            <person name="Abebe A."/>
            <person name="Abouelleil A."/>
            <person name="Adekoya E."/>
            <person name="Ait-zahra M."/>
            <person name="Allen N."/>
            <person name="Allen T."/>
            <person name="An P."/>
            <person name="Anderson M."/>
            <person name="Anderson S."/>
            <person name="Arachchi H."/>
            <person name="Armbruster J."/>
            <person name="Bachantsang P."/>
            <person name="Baldwin J."/>
            <person name="Barry A."/>
            <person name="Bayul T."/>
            <person name="Blitshsteyn B."/>
            <person name="Bloom T."/>
            <person name="Blye J."/>
            <person name="Boguslavskiy L."/>
            <person name="Borowsky M."/>
            <person name="Boukhgalter B."/>
            <person name="Brunache A."/>
            <person name="Butler J."/>
            <person name="Calixte N."/>
            <person name="Calvo S."/>
            <person name="Camarata J."/>
            <person name="Campo K."/>
            <person name="Chang J."/>
            <person name="Cheshatsang Y."/>
            <person name="Citroen M."/>
            <person name="Collymore A."/>
            <person name="Considine T."/>
            <person name="Cook A."/>
            <person name="Cooke P."/>
            <person name="Corum B."/>
            <person name="Cuomo C."/>
            <person name="David R."/>
            <person name="Dawoe T."/>
            <person name="Degray S."/>
            <person name="Dodge S."/>
            <person name="Dooley K."/>
            <person name="Dorje P."/>
            <person name="Dorjee K."/>
            <person name="Dorris L."/>
            <person name="Duffey N."/>
            <person name="Dupes A."/>
            <person name="Elkins T."/>
            <person name="Engels R."/>
            <person name="Erickson J."/>
            <person name="Farina A."/>
            <person name="Faro S."/>
            <person name="Ferreira P."/>
            <person name="Fischer H."/>
            <person name="Fitzgerald M."/>
            <person name="Foley K."/>
            <person name="Gage D."/>
            <person name="Galagan J."/>
            <person name="Gearin G."/>
            <person name="Gnerre S."/>
            <person name="Gnirke A."/>
            <person name="Goyette A."/>
            <person name="Graham J."/>
            <person name="Grandbois E."/>
            <person name="Gyaltsen K."/>
            <person name="Hafez N."/>
            <person name="Hagopian D."/>
            <person name="Hagos B."/>
            <person name="Hall J."/>
            <person name="Hatcher B."/>
            <person name="Heller A."/>
            <person name="Higgins H."/>
            <person name="Honan T."/>
            <person name="Horn A."/>
            <person name="Houde N."/>
            <person name="Hughes L."/>
            <person name="Hulme W."/>
            <person name="Husby E."/>
            <person name="Iliev I."/>
            <person name="Jaffe D."/>
            <person name="Jones C."/>
            <person name="Kamal M."/>
            <person name="Kamat A."/>
            <person name="Kamvysselis M."/>
            <person name="Karlsson E."/>
            <person name="Kells C."/>
            <person name="Kieu A."/>
            <person name="Kisner P."/>
            <person name="Kodira C."/>
            <person name="Kulbokas E."/>
            <person name="Labutti K."/>
            <person name="Lama D."/>
            <person name="Landers T."/>
            <person name="Leger J."/>
            <person name="Levine S."/>
            <person name="Lewis D."/>
            <person name="Lewis T."/>
            <person name="Lindblad-toh K."/>
            <person name="Liu X."/>
            <person name="Lokyitsang T."/>
            <person name="Lokyitsang Y."/>
            <person name="Lucien O."/>
            <person name="Lui A."/>
            <person name="Ma L.J."/>
            <person name="Mabbitt R."/>
            <person name="Macdonald J."/>
            <person name="Maclean C."/>
            <person name="Major J."/>
            <person name="Manning J."/>
            <person name="Marabella R."/>
            <person name="Maru K."/>
            <person name="Matthews C."/>
            <person name="Mauceli E."/>
            <person name="Mccarthy M."/>
            <person name="Mcdonough S."/>
            <person name="Mcghee T."/>
            <person name="Meldrim J."/>
            <person name="Meneus L."/>
            <person name="Mesirov J."/>
            <person name="Mihalev A."/>
            <person name="Mihova T."/>
            <person name="Mikkelsen T."/>
            <person name="Mlenga V."/>
            <person name="Moru K."/>
            <person name="Mozes J."/>
            <person name="Mulrain L."/>
            <person name="Munson G."/>
            <person name="Naylor J."/>
            <person name="Newes C."/>
            <person name="Nguyen C."/>
            <person name="Nguyen N."/>
            <person name="Nguyen T."/>
            <person name="Nicol R."/>
            <person name="Nielsen C."/>
            <person name="Nizzari M."/>
            <person name="Norbu C."/>
            <person name="Norbu N."/>
            <person name="O'donnell P."/>
            <person name="Okoawo O."/>
            <person name="O'leary S."/>
            <person name="Omotosho B."/>
            <person name="O'neill K."/>
            <person name="Osman S."/>
            <person name="Parker S."/>
            <person name="Perrin D."/>
            <person name="Phunkhang P."/>
            <person name="Piqani B."/>
            <person name="Purcell S."/>
            <person name="Rachupka T."/>
            <person name="Ramasamy U."/>
            <person name="Rameau R."/>
            <person name="Ray V."/>
            <person name="Raymond C."/>
            <person name="Retta R."/>
            <person name="Richardson S."/>
            <person name="Rise C."/>
            <person name="Rodriguez J."/>
            <person name="Rogers J."/>
            <person name="Rogov P."/>
            <person name="Rutman M."/>
            <person name="Schupbach R."/>
            <person name="Seaman C."/>
            <person name="Settipalli S."/>
            <person name="Sharpe T."/>
            <person name="Sheridan J."/>
            <person name="Sherpa N."/>
            <person name="Shi J."/>
            <person name="Smirnov S."/>
            <person name="Smith C."/>
            <person name="Sougnez C."/>
            <person name="Spencer B."/>
            <person name="Stalker J."/>
            <person name="Stange-thomann N."/>
            <person name="Stavropoulos S."/>
            <person name="Stetson K."/>
            <person name="Stone C."/>
            <person name="Stone S."/>
            <person name="Stubbs M."/>
            <person name="Talamas J."/>
            <person name="Tchuinga P."/>
            <person name="Tenzing P."/>
            <person name="Tesfaye S."/>
            <person name="Theodore J."/>
            <person name="Thoulutsang Y."/>
            <person name="Topham K."/>
            <person name="Towey S."/>
            <person name="Tsamla T."/>
            <person name="Tsomo N."/>
            <person name="Vallee D."/>
            <person name="Vassiliev H."/>
            <person name="Venkataraman V."/>
            <person name="Vinson J."/>
            <person name="Vo A."/>
            <person name="Wade C."/>
            <person name="Wang S."/>
            <person name="Wangchuk T."/>
            <person name="Wangdi T."/>
            <person name="Whittaker C."/>
            <person name="Wilkinson J."/>
            <person name="Wu Y."/>
            <person name="Wyman D."/>
            <person name="Yadav S."/>
            <person name="Yang S."/>
            <person name="Yang X."/>
            <person name="Yeager S."/>
            <person name="Yee E."/>
            <person name="Young G."/>
            <person name="Zainoun J."/>
            <person name="Zembeck L."/>
            <person name="Zimmer A."/>
            <person name="Zody M."/>
            <person name="Lander E."/>
        </authorList>
    </citation>
    <scope>NUCLEOTIDE SEQUENCE [LARGE SCALE GENOMIC DNA]</scope>
</reference>
<feature type="transmembrane region" description="Helical" evidence="8">
    <location>
        <begin position="161"/>
        <end position="180"/>
    </location>
</feature>
<reference evidence="10" key="3">
    <citation type="submission" date="2025-09" db="UniProtKB">
        <authorList>
            <consortium name="Ensembl"/>
        </authorList>
    </citation>
    <scope>IDENTIFICATION</scope>
</reference>
<dbReference type="InParanoid" id="H2ZMR2"/>
<feature type="transmembrane region" description="Helical" evidence="8">
    <location>
        <begin position="503"/>
        <end position="527"/>
    </location>
</feature>
<dbReference type="GeneTree" id="ENSGT00390000005976"/>
<feature type="compositionally biased region" description="Low complexity" evidence="7">
    <location>
        <begin position="539"/>
        <end position="557"/>
    </location>
</feature>
<dbReference type="InterPro" id="IPR020846">
    <property type="entry name" value="MFS_dom"/>
</dbReference>
<dbReference type="SUPFAM" id="SSF103473">
    <property type="entry name" value="MFS general substrate transporter"/>
    <property type="match status" value="1"/>
</dbReference>
<comment type="subcellular location">
    <subcellularLocation>
        <location evidence="1">Membrane</location>
        <topology evidence="1">Multi-pass membrane protein</topology>
    </subcellularLocation>
</comment>
<keyword evidence="11" id="KW-1185">Reference proteome</keyword>
<sequence>METKGPQPNLLSPGCEDNRSNSDESDGVVASCEALLPQNESHHNRHTSGDGFHRQRNNLPKRPNQSSDLPVGLNRNSAMLDEVPSDGISSLRKYLSVFVLFLINLLNYMDRFTVVGVLLQIQEFFNISNASAGLLQTVFIISYMVVAPVFGYLGDRYNRKIVMLVGMIIWSGCTLFASFVNNPSHFVLFLGMRGLVGIGEASYSTIAPTIIADLFVKEKRTNMLSVFYFAIPVGSGLGYIVGSAAAKGFGSWHWALRITPGLGLVTMVLMLLVIPNTKRGASEAESDLVEKKETETKTSYKEDLIYIFKNKSFMSVTIGFTFMAFVVGSLTIWGPIFVAYSQVISGELQPCTDDACEYGNVSFVFGLITCVAGFMGVFIGAESAKRWKARGQKNADALVCAIGLISAAPLLLAGFQLATVNVTAAWTFIFLADLAQCLTWTLVGDMTLYVTMPSRRSTANSVQILTMHLLGDAGSPYLLGVMSDHITASMPATYYSKYIGLLHSMYVALFASVLGGCGFLIASLFIVRDKKKVDDALAGSLKSTSSSSPESSESSGTIELHHLSSDENLEKPLLGTAAADATEQYMEPVSKYDVVKPDCHFDDEVWKQVRVDSRQDPLLSQNPLVNSEVNPHIDSPKSGSPGYISVIGASTHHQGSNPPKMLDSPINFPTKQDGGSDRSTSSSVTSAVGLLDAKETFLC</sequence>